<keyword evidence="1" id="KW-0472">Membrane</keyword>
<dbReference type="RefSeq" id="WP_274040815.1">
    <property type="nucleotide sequence ID" value="NZ_JANCPR020000044.1"/>
</dbReference>
<feature type="transmembrane region" description="Helical" evidence="1">
    <location>
        <begin position="352"/>
        <end position="373"/>
    </location>
</feature>
<protein>
    <recommendedName>
        <fullName evidence="4">Integral membrane protein</fullName>
    </recommendedName>
</protein>
<sequence>MTAHHGPADPVCELLYQHRELCERAVDPLEIAAVLEARGVTDRTAARFKHRDVFSLAEELYARVPHTGPGAVGGVTLTADGGQVAAAEKPRAVALGHRPRPAPAALLPLLPGALCGSTLGVLALVRDTPSYARFAVAAVGAVAVCAGVRMALRALPLPKPLVLCACWLFAYALFGDWLLGELLGGGPDIPSATPVALPHGVPLTLALAFAPALWCARGFSHAALRGLTGSRSLEEFAAAVRPLLAAAVALFAGFLLALQWAVEACTRALGRSGAVGGPAPTASAATTCLALLLFAALLLTAHGFGGVASAGLATACAGEAGALMCVLAARLPGLDVLGRPVERGVALLGTPAVPLVACGCAALGLLAYACTALTRASAHHREAAPT</sequence>
<dbReference type="Proteomes" id="UP001214441">
    <property type="component" value="Unassembled WGS sequence"/>
</dbReference>
<keyword evidence="1" id="KW-0812">Transmembrane</keyword>
<comment type="caution">
    <text evidence="2">The sequence shown here is derived from an EMBL/GenBank/DDBJ whole genome shotgun (WGS) entry which is preliminary data.</text>
</comment>
<feature type="transmembrane region" description="Helical" evidence="1">
    <location>
        <begin position="131"/>
        <end position="152"/>
    </location>
</feature>
<keyword evidence="3" id="KW-1185">Reference proteome</keyword>
<feature type="transmembrane region" description="Helical" evidence="1">
    <location>
        <begin position="240"/>
        <end position="262"/>
    </location>
</feature>
<feature type="transmembrane region" description="Helical" evidence="1">
    <location>
        <begin position="200"/>
        <end position="219"/>
    </location>
</feature>
<dbReference type="EMBL" id="JANCPR020000044">
    <property type="protein sequence ID" value="MDJ1136664.1"/>
    <property type="molecule type" value="Genomic_DNA"/>
</dbReference>
<accession>A0ABT7A5R0</accession>
<keyword evidence="1" id="KW-1133">Transmembrane helix</keyword>
<evidence type="ECO:0000313" key="3">
    <source>
        <dbReference type="Proteomes" id="UP001214441"/>
    </source>
</evidence>
<feature type="transmembrane region" description="Helical" evidence="1">
    <location>
        <begin position="161"/>
        <end position="180"/>
    </location>
</feature>
<feature type="transmembrane region" description="Helical" evidence="1">
    <location>
        <begin position="105"/>
        <end position="125"/>
    </location>
</feature>
<evidence type="ECO:0000313" key="2">
    <source>
        <dbReference type="EMBL" id="MDJ1136664.1"/>
    </source>
</evidence>
<name>A0ABT7A5R0_9ACTN</name>
<evidence type="ECO:0008006" key="4">
    <source>
        <dbReference type="Google" id="ProtNLM"/>
    </source>
</evidence>
<reference evidence="2 3" key="1">
    <citation type="submission" date="2023-05" db="EMBL/GenBank/DDBJ databases">
        <title>Streptantibioticus silvisoli sp. nov., acidotolerant actinomycetes 1 from pine litter.</title>
        <authorList>
            <person name="Swiecimska M."/>
            <person name="Golinska P."/>
            <person name="Sangal V."/>
            <person name="Wachnowicz B."/>
            <person name="Goodfellow M."/>
        </authorList>
    </citation>
    <scope>NUCLEOTIDE SEQUENCE [LARGE SCALE GENOMIC DNA]</scope>
    <source>
        <strain evidence="2 3">DSM 42109</strain>
    </source>
</reference>
<feature type="transmembrane region" description="Helical" evidence="1">
    <location>
        <begin position="312"/>
        <end position="332"/>
    </location>
</feature>
<organism evidence="2 3">
    <name type="scientific">Streptomyces iconiensis</name>
    <dbReference type="NCBI Taxonomy" id="1384038"/>
    <lineage>
        <taxon>Bacteria</taxon>
        <taxon>Bacillati</taxon>
        <taxon>Actinomycetota</taxon>
        <taxon>Actinomycetes</taxon>
        <taxon>Kitasatosporales</taxon>
        <taxon>Streptomycetaceae</taxon>
        <taxon>Streptomyces</taxon>
    </lineage>
</organism>
<gene>
    <name evidence="2" type="ORF">NMN56_032900</name>
</gene>
<evidence type="ECO:0000256" key="1">
    <source>
        <dbReference type="SAM" id="Phobius"/>
    </source>
</evidence>
<proteinExistence type="predicted"/>
<feature type="transmembrane region" description="Helical" evidence="1">
    <location>
        <begin position="282"/>
        <end position="300"/>
    </location>
</feature>